<feature type="signal peptide" evidence="1">
    <location>
        <begin position="1"/>
        <end position="19"/>
    </location>
</feature>
<proteinExistence type="predicted"/>
<dbReference type="AlphaFoldDB" id="A0A0E9T0K9"/>
<organism evidence="2">
    <name type="scientific">Anguilla anguilla</name>
    <name type="common">European freshwater eel</name>
    <name type="synonym">Muraena anguilla</name>
    <dbReference type="NCBI Taxonomy" id="7936"/>
    <lineage>
        <taxon>Eukaryota</taxon>
        <taxon>Metazoa</taxon>
        <taxon>Chordata</taxon>
        <taxon>Craniata</taxon>
        <taxon>Vertebrata</taxon>
        <taxon>Euteleostomi</taxon>
        <taxon>Actinopterygii</taxon>
        <taxon>Neopterygii</taxon>
        <taxon>Teleostei</taxon>
        <taxon>Anguilliformes</taxon>
        <taxon>Anguillidae</taxon>
        <taxon>Anguilla</taxon>
    </lineage>
</organism>
<reference evidence="2" key="2">
    <citation type="journal article" date="2015" name="Fish Shellfish Immunol.">
        <title>Early steps in the European eel (Anguilla anguilla)-Vibrio vulnificus interaction in the gills: Role of the RtxA13 toxin.</title>
        <authorList>
            <person name="Callol A."/>
            <person name="Pajuelo D."/>
            <person name="Ebbesson L."/>
            <person name="Teles M."/>
            <person name="MacKenzie S."/>
            <person name="Amaro C."/>
        </authorList>
    </citation>
    <scope>NUCLEOTIDE SEQUENCE</scope>
</reference>
<reference evidence="2" key="1">
    <citation type="submission" date="2014-11" db="EMBL/GenBank/DDBJ databases">
        <authorList>
            <person name="Amaro Gonzalez C."/>
        </authorList>
    </citation>
    <scope>NUCLEOTIDE SEQUENCE</scope>
</reference>
<keyword evidence="1" id="KW-0732">Signal</keyword>
<sequence length="60" mass="7192">MSTLVIVLLHLLYIPQARYFPSIRRITTQEMAGTSVFHQKRRHRFMYSQPNHSFLKMLPC</sequence>
<evidence type="ECO:0000256" key="1">
    <source>
        <dbReference type="SAM" id="SignalP"/>
    </source>
</evidence>
<accession>A0A0E9T0K9</accession>
<protein>
    <submittedName>
        <fullName evidence="2">Uncharacterized protein</fullName>
    </submittedName>
</protein>
<evidence type="ECO:0000313" key="2">
    <source>
        <dbReference type="EMBL" id="JAH47116.1"/>
    </source>
</evidence>
<feature type="chain" id="PRO_5002432455" evidence="1">
    <location>
        <begin position="20"/>
        <end position="60"/>
    </location>
</feature>
<name>A0A0E9T0K9_ANGAN</name>
<dbReference type="EMBL" id="GBXM01061461">
    <property type="protein sequence ID" value="JAH47116.1"/>
    <property type="molecule type" value="Transcribed_RNA"/>
</dbReference>